<evidence type="ECO:0000256" key="3">
    <source>
        <dbReference type="ARBA" id="ARBA00022989"/>
    </source>
</evidence>
<comment type="subcellular location">
    <subcellularLocation>
        <location evidence="1">Membrane</location>
        <topology evidence="1">Multi-pass membrane protein</topology>
    </subcellularLocation>
</comment>
<evidence type="ECO:0000259" key="6">
    <source>
        <dbReference type="Pfam" id="PF12698"/>
    </source>
</evidence>
<reference evidence="7" key="1">
    <citation type="submission" date="2022-05" db="EMBL/GenBank/DDBJ databases">
        <title>Jatrophihabitans sp. SB3-54 whole genome sequence.</title>
        <authorList>
            <person name="Suh M.K."/>
            <person name="Eom M.K."/>
            <person name="Kim J.S."/>
            <person name="Kim H.S."/>
            <person name="Do H.E."/>
            <person name="Shin Y.K."/>
            <person name="Lee J.-S."/>
        </authorList>
    </citation>
    <scope>NUCLEOTIDE SEQUENCE</scope>
    <source>
        <strain evidence="7">SB3-54</strain>
    </source>
</reference>
<proteinExistence type="predicted"/>
<evidence type="ECO:0000256" key="1">
    <source>
        <dbReference type="ARBA" id="ARBA00004141"/>
    </source>
</evidence>
<accession>A0ABY7JSV0</accession>
<evidence type="ECO:0000313" key="7">
    <source>
        <dbReference type="EMBL" id="WAX55645.1"/>
    </source>
</evidence>
<dbReference type="PANTHER" id="PTHR43229">
    <property type="entry name" value="NODULATION PROTEIN J"/>
    <property type="match status" value="1"/>
</dbReference>
<evidence type="ECO:0000256" key="5">
    <source>
        <dbReference type="SAM" id="Phobius"/>
    </source>
</evidence>
<evidence type="ECO:0000256" key="2">
    <source>
        <dbReference type="ARBA" id="ARBA00022692"/>
    </source>
</evidence>
<dbReference type="RefSeq" id="WP_269442163.1">
    <property type="nucleotide sequence ID" value="NZ_CP097463.1"/>
</dbReference>
<keyword evidence="8" id="KW-1185">Reference proteome</keyword>
<dbReference type="Pfam" id="PF12698">
    <property type="entry name" value="ABC2_membrane_3"/>
    <property type="match status" value="1"/>
</dbReference>
<organism evidence="7 8">
    <name type="scientific">Jatrophihabitans cynanchi</name>
    <dbReference type="NCBI Taxonomy" id="2944128"/>
    <lineage>
        <taxon>Bacteria</taxon>
        <taxon>Bacillati</taxon>
        <taxon>Actinomycetota</taxon>
        <taxon>Actinomycetes</taxon>
        <taxon>Jatrophihabitantales</taxon>
        <taxon>Jatrophihabitantaceae</taxon>
        <taxon>Jatrophihabitans</taxon>
    </lineage>
</organism>
<evidence type="ECO:0000313" key="8">
    <source>
        <dbReference type="Proteomes" id="UP001164693"/>
    </source>
</evidence>
<keyword evidence="2 5" id="KW-0812">Transmembrane</keyword>
<keyword evidence="4 5" id="KW-0472">Membrane</keyword>
<feature type="domain" description="ABC-2 type transporter transmembrane" evidence="6">
    <location>
        <begin position="59"/>
        <end position="238"/>
    </location>
</feature>
<feature type="transmembrane region" description="Helical" evidence="5">
    <location>
        <begin position="59"/>
        <end position="83"/>
    </location>
</feature>
<dbReference type="InterPro" id="IPR013525">
    <property type="entry name" value="ABC2_TM"/>
</dbReference>
<dbReference type="Proteomes" id="UP001164693">
    <property type="component" value="Chromosome"/>
</dbReference>
<feature type="transmembrane region" description="Helical" evidence="5">
    <location>
        <begin position="143"/>
        <end position="165"/>
    </location>
</feature>
<keyword evidence="3 5" id="KW-1133">Transmembrane helix</keyword>
<dbReference type="InterPro" id="IPR051784">
    <property type="entry name" value="Nod_factor_ABC_transporter"/>
</dbReference>
<feature type="transmembrane region" description="Helical" evidence="5">
    <location>
        <begin position="20"/>
        <end position="39"/>
    </location>
</feature>
<sequence length="252" mass="27460">MSSATYLKYELLRSFRNKRFFIFSLGFPVIMYFLLAAPNKHDHNFGGSDTVHTGLFAPQYYMVGLLAFGAMIAALAGGARIAAERSVGWNRQLRLTPLSPRAYFRTKVLTSYLMAGCAIVLLYASGSVLGVRMPFGQWVHMTWLVLLALIPFAAMGIALGHLLTVDSMGPAMGGGTALFAFLGGTWFPLVGDGLFVHLCQLLPSYWLVKAGQIGLGGSGDPWGAKGWIVMAAWSAAMAGFAMWTYRRDTQRV</sequence>
<dbReference type="PANTHER" id="PTHR43229:SF6">
    <property type="entry name" value="ABC-TYPE MULTIDRUG TRANSPORT SYSTEM, PERMEASE COMPONENT"/>
    <property type="match status" value="1"/>
</dbReference>
<evidence type="ECO:0000256" key="4">
    <source>
        <dbReference type="ARBA" id="ARBA00023136"/>
    </source>
</evidence>
<feature type="transmembrane region" description="Helical" evidence="5">
    <location>
        <begin position="104"/>
        <end position="123"/>
    </location>
</feature>
<feature type="transmembrane region" description="Helical" evidence="5">
    <location>
        <begin position="226"/>
        <end position="245"/>
    </location>
</feature>
<dbReference type="EMBL" id="CP097463">
    <property type="protein sequence ID" value="WAX55645.1"/>
    <property type="molecule type" value="Genomic_DNA"/>
</dbReference>
<protein>
    <submittedName>
        <fullName evidence="7">ABC transporter permease</fullName>
    </submittedName>
</protein>
<name>A0ABY7JSV0_9ACTN</name>
<gene>
    <name evidence="7" type="ORF">M6B22_13970</name>
</gene>
<feature type="transmembrane region" description="Helical" evidence="5">
    <location>
        <begin position="177"/>
        <end position="206"/>
    </location>
</feature>